<sequence length="287" mass="33473">METMRNRTAARVKYTAPPKETNDTRFTEAEKKTITELKQLYLETINLDVALQRDIYNMEKKYEDKHNVIFEKRKKILDEFRKQNCGDSESNQSVPNFWLKVLKYSYTEFISKKDEKILECLCDIRSRLHNDPVVKFDIEFHFDPNDYFTNTVLTKTYFLNCLPDPDDPLAYDGAEIFKCEGCEINWKVSKQTKEKEGPGDQPSFFDFFSPPQLPDDTEDPNYCDVNAILQNDFELGFYLKERVIPKAVIFFTGEIADCQSSSESETETDDTEDESDAEEESSNDADK</sequence>
<dbReference type="Gene3D" id="1.20.5.1500">
    <property type="match status" value="1"/>
</dbReference>
<evidence type="ECO:0000256" key="3">
    <source>
        <dbReference type="SAM" id="MobiDB-lite"/>
    </source>
</evidence>
<feature type="compositionally biased region" description="Acidic residues" evidence="3">
    <location>
        <begin position="264"/>
        <end position="287"/>
    </location>
</feature>
<dbReference type="GO" id="GO:0005634">
    <property type="term" value="C:nucleus"/>
    <property type="evidence" value="ECO:0007669"/>
    <property type="project" value="InterPro"/>
</dbReference>
<protein>
    <submittedName>
        <fullName evidence="5">Nucleosome assembly protein 1-like 1</fullName>
    </submittedName>
</protein>
<name>A0AB39ZC29_DROSZ</name>
<keyword evidence="4" id="KW-1185">Reference proteome</keyword>
<dbReference type="InterPro" id="IPR037231">
    <property type="entry name" value="NAP-like_sf"/>
</dbReference>
<evidence type="ECO:0000256" key="2">
    <source>
        <dbReference type="RuleBase" id="RU003876"/>
    </source>
</evidence>
<dbReference type="GO" id="GO:0006334">
    <property type="term" value="P:nucleosome assembly"/>
    <property type="evidence" value="ECO:0007669"/>
    <property type="project" value="InterPro"/>
</dbReference>
<gene>
    <name evidence="5" type="primary">mil</name>
</gene>
<dbReference type="GeneID" id="108012022"/>
<evidence type="ECO:0000256" key="1">
    <source>
        <dbReference type="ARBA" id="ARBA00009947"/>
    </source>
</evidence>
<dbReference type="Proteomes" id="UP001652628">
    <property type="component" value="Chromosome 3"/>
</dbReference>
<dbReference type="PANTHER" id="PTHR11875">
    <property type="entry name" value="TESTIS-SPECIFIC Y-ENCODED PROTEIN"/>
    <property type="match status" value="1"/>
</dbReference>
<dbReference type="Gene3D" id="3.30.1120.90">
    <property type="entry name" value="Nucleosome assembly protein"/>
    <property type="match status" value="1"/>
</dbReference>
<reference evidence="5" key="1">
    <citation type="submission" date="2025-08" db="UniProtKB">
        <authorList>
            <consortium name="RefSeq"/>
        </authorList>
    </citation>
    <scope>IDENTIFICATION</scope>
</reference>
<feature type="region of interest" description="Disordered" evidence="3">
    <location>
        <begin position="258"/>
        <end position="287"/>
    </location>
</feature>
<proteinExistence type="inferred from homology"/>
<organism evidence="4 5">
    <name type="scientific">Drosophila suzukii</name>
    <name type="common">Spotted-wing drosophila fruit fly</name>
    <dbReference type="NCBI Taxonomy" id="28584"/>
    <lineage>
        <taxon>Eukaryota</taxon>
        <taxon>Metazoa</taxon>
        <taxon>Ecdysozoa</taxon>
        <taxon>Arthropoda</taxon>
        <taxon>Hexapoda</taxon>
        <taxon>Insecta</taxon>
        <taxon>Pterygota</taxon>
        <taxon>Neoptera</taxon>
        <taxon>Endopterygota</taxon>
        <taxon>Diptera</taxon>
        <taxon>Brachycera</taxon>
        <taxon>Muscomorpha</taxon>
        <taxon>Ephydroidea</taxon>
        <taxon>Drosophilidae</taxon>
        <taxon>Drosophila</taxon>
        <taxon>Sophophora</taxon>
    </lineage>
</organism>
<evidence type="ECO:0000313" key="5">
    <source>
        <dbReference type="RefSeq" id="XP_016932789.1"/>
    </source>
</evidence>
<comment type="similarity">
    <text evidence="1 2">Belongs to the nucleosome assembly protein (NAP) family.</text>
</comment>
<dbReference type="InterPro" id="IPR002164">
    <property type="entry name" value="NAP_family"/>
</dbReference>
<dbReference type="AlphaFoldDB" id="A0AB39ZC29"/>
<dbReference type="CTD" id="43343"/>
<evidence type="ECO:0000313" key="4">
    <source>
        <dbReference type="Proteomes" id="UP001652628"/>
    </source>
</evidence>
<dbReference type="SUPFAM" id="SSF143113">
    <property type="entry name" value="NAP-like"/>
    <property type="match status" value="1"/>
</dbReference>
<accession>A0AB39ZC29</accession>
<dbReference type="Pfam" id="PF00956">
    <property type="entry name" value="NAP"/>
    <property type="match status" value="1"/>
</dbReference>
<dbReference type="RefSeq" id="XP_016932789.1">
    <property type="nucleotide sequence ID" value="XM_017077300.4"/>
</dbReference>